<dbReference type="EMBL" id="CAJNNW010025708">
    <property type="protein sequence ID" value="CAE8678761.1"/>
    <property type="molecule type" value="Genomic_DNA"/>
</dbReference>
<dbReference type="OMA" id="WRISEQE"/>
<dbReference type="Proteomes" id="UP000626109">
    <property type="component" value="Unassembled WGS sequence"/>
</dbReference>
<dbReference type="InterPro" id="IPR036412">
    <property type="entry name" value="HAD-like_sf"/>
</dbReference>
<evidence type="ECO:0000313" key="1">
    <source>
        <dbReference type="EMBL" id="CAE8637224.1"/>
    </source>
</evidence>
<dbReference type="PANTHER" id="PTHR38899">
    <property type="entry name" value="DOMAIN OOKINETE PROTEIN, PUTATIVE-RELATED"/>
    <property type="match status" value="1"/>
</dbReference>
<sequence>MGESLSKGYYFQQDVQEVPRTPPHTPTPVCGGSPWSMESDVTTPMWSAATGVDTVIIFDWDDTLLCSSAINNQSWSPQQLQQLERAVETILHTAMALGETMIVTNGNATWVQDSTRRFFPGLAKTLSRLTVISARASFESSFPGDPFAWKRQCFKEILARRRQEGGNYLGGVNLVVLGDSPAEIEAAQSAVKVLHGKSVVKTLKFKEAPTVNELLGQLRRVLQELGSLVSEERAGNKTLVPRSFPAHLDHLSSWASGWRISEQESWDYSRVAATLLVGA</sequence>
<proteinExistence type="predicted"/>
<keyword evidence="4" id="KW-1185">Reference proteome</keyword>
<dbReference type="Proteomes" id="UP000654075">
    <property type="component" value="Unassembled WGS sequence"/>
</dbReference>
<dbReference type="SUPFAM" id="SSF56784">
    <property type="entry name" value="HAD-like"/>
    <property type="match status" value="1"/>
</dbReference>
<name>A0A813JH96_POLGL</name>
<reference evidence="2" key="1">
    <citation type="submission" date="2021-02" db="EMBL/GenBank/DDBJ databases">
        <authorList>
            <person name="Dougan E. K."/>
            <person name="Rhodes N."/>
            <person name="Thang M."/>
            <person name="Chan C."/>
        </authorList>
    </citation>
    <scope>NUCLEOTIDE SEQUENCE</scope>
</reference>
<evidence type="ECO:0000313" key="2">
    <source>
        <dbReference type="EMBL" id="CAE8678761.1"/>
    </source>
</evidence>
<organism evidence="2 3">
    <name type="scientific">Polarella glacialis</name>
    <name type="common">Dinoflagellate</name>
    <dbReference type="NCBI Taxonomy" id="89957"/>
    <lineage>
        <taxon>Eukaryota</taxon>
        <taxon>Sar</taxon>
        <taxon>Alveolata</taxon>
        <taxon>Dinophyceae</taxon>
        <taxon>Suessiales</taxon>
        <taxon>Suessiaceae</taxon>
        <taxon>Polarella</taxon>
    </lineage>
</organism>
<dbReference type="PANTHER" id="PTHR38899:SF1">
    <property type="entry name" value="PROTEIN KINASE"/>
    <property type="match status" value="1"/>
</dbReference>
<evidence type="ECO:0000313" key="3">
    <source>
        <dbReference type="Proteomes" id="UP000626109"/>
    </source>
</evidence>
<dbReference type="OrthoDB" id="166018at2759"/>
<comment type="caution">
    <text evidence="2">The sequence shown here is derived from an EMBL/GenBank/DDBJ whole genome shotgun (WGS) entry which is preliminary data.</text>
</comment>
<gene>
    <name evidence="1" type="ORF">PGLA1383_LOCUS52612</name>
    <name evidence="2" type="ORF">PGLA2088_LOCUS20985</name>
</gene>
<evidence type="ECO:0000313" key="4">
    <source>
        <dbReference type="Proteomes" id="UP000654075"/>
    </source>
</evidence>
<accession>A0A813JH96</accession>
<protein>
    <submittedName>
        <fullName evidence="2">Uncharacterized protein</fullName>
    </submittedName>
</protein>
<dbReference type="CDD" id="cd01427">
    <property type="entry name" value="HAD_like"/>
    <property type="match status" value="1"/>
</dbReference>
<dbReference type="EMBL" id="CAJNNV010031656">
    <property type="protein sequence ID" value="CAE8637224.1"/>
    <property type="molecule type" value="Genomic_DNA"/>
</dbReference>
<dbReference type="AlphaFoldDB" id="A0A813JH96"/>